<evidence type="ECO:0000313" key="2">
    <source>
        <dbReference type="EMBL" id="RGC14975.1"/>
    </source>
</evidence>
<dbReference type="EMBL" id="QVEV01000016">
    <property type="protein sequence ID" value="RGC14975.1"/>
    <property type="molecule type" value="Genomic_DNA"/>
</dbReference>
<dbReference type="PANTHER" id="PTHR43415">
    <property type="entry name" value="SPERMIDINE N(1)-ACETYLTRANSFERASE"/>
    <property type="match status" value="1"/>
</dbReference>
<dbReference type="InterPro" id="IPR000182">
    <property type="entry name" value="GNAT_dom"/>
</dbReference>
<dbReference type="OrthoDB" id="9795206at2"/>
<reference evidence="2 3" key="1">
    <citation type="submission" date="2018-08" db="EMBL/GenBank/DDBJ databases">
        <title>A genome reference for cultivated species of the human gut microbiota.</title>
        <authorList>
            <person name="Zou Y."/>
            <person name="Xue W."/>
            <person name="Luo G."/>
        </authorList>
    </citation>
    <scope>NUCLEOTIDE SEQUENCE [LARGE SCALE GENOMIC DNA]</scope>
    <source>
        <strain evidence="2 3">OF01-2LB</strain>
    </source>
</reference>
<dbReference type="GO" id="GO:0016747">
    <property type="term" value="F:acyltransferase activity, transferring groups other than amino-acyl groups"/>
    <property type="evidence" value="ECO:0007669"/>
    <property type="project" value="InterPro"/>
</dbReference>
<dbReference type="RefSeq" id="WP_117443336.1">
    <property type="nucleotide sequence ID" value="NZ_JAJFEN010000005.1"/>
</dbReference>
<comment type="caution">
    <text evidence="2">The sequence shown here is derived from an EMBL/GenBank/DDBJ whole genome shotgun (WGS) entry which is preliminary data.</text>
</comment>
<dbReference type="PANTHER" id="PTHR43415:SF3">
    <property type="entry name" value="GNAT-FAMILY ACETYLTRANSFERASE"/>
    <property type="match status" value="1"/>
</dbReference>
<dbReference type="SUPFAM" id="SSF55729">
    <property type="entry name" value="Acyl-CoA N-acyltransferases (Nat)"/>
    <property type="match status" value="1"/>
</dbReference>
<sequence>MQTAAIWEYKGTTMRSSRIEDKDAYYINGFTECDREIARMTGSKMHYSKEEVDAYFVSCLSDTTRYDFLLFDSQDSLIGECVINEIDEQARSANFRICIFQSKDCGQGVGSWAVQTIRDFAFRELKLHRLSLDVFSFNTRAKKAYEKAGFRVEGSLRDAIWDNGVYADDILMSILEDEWQQLVKENTM</sequence>
<dbReference type="Gene3D" id="3.40.630.30">
    <property type="match status" value="1"/>
</dbReference>
<evidence type="ECO:0000313" key="3">
    <source>
        <dbReference type="Proteomes" id="UP000260025"/>
    </source>
</evidence>
<protein>
    <submittedName>
        <fullName evidence="2">N-acetyltransferase</fullName>
    </submittedName>
</protein>
<proteinExistence type="predicted"/>
<feature type="domain" description="N-acetyltransferase" evidence="1">
    <location>
        <begin position="25"/>
        <end position="177"/>
    </location>
</feature>
<gene>
    <name evidence="2" type="ORF">DXA38_11805</name>
</gene>
<dbReference type="Pfam" id="PF13302">
    <property type="entry name" value="Acetyltransf_3"/>
    <property type="match status" value="1"/>
</dbReference>
<name>A0A3E2VVU1_CLOIN</name>
<dbReference type="Proteomes" id="UP000260025">
    <property type="component" value="Unassembled WGS sequence"/>
</dbReference>
<organism evidence="2 3">
    <name type="scientific">Clostridium innocuum</name>
    <dbReference type="NCBI Taxonomy" id="1522"/>
    <lineage>
        <taxon>Bacteria</taxon>
        <taxon>Bacillati</taxon>
        <taxon>Bacillota</taxon>
        <taxon>Clostridia</taxon>
        <taxon>Eubacteriales</taxon>
        <taxon>Clostridiaceae</taxon>
        <taxon>Clostridium</taxon>
    </lineage>
</organism>
<accession>A0A3E2VVU1</accession>
<evidence type="ECO:0000259" key="1">
    <source>
        <dbReference type="PROSITE" id="PS51186"/>
    </source>
</evidence>
<keyword evidence="2" id="KW-0808">Transferase</keyword>
<dbReference type="InterPro" id="IPR016181">
    <property type="entry name" value="Acyl_CoA_acyltransferase"/>
</dbReference>
<dbReference type="AlphaFoldDB" id="A0A3E2VVU1"/>
<dbReference type="PROSITE" id="PS51186">
    <property type="entry name" value="GNAT"/>
    <property type="match status" value="1"/>
</dbReference>